<keyword evidence="2" id="KW-1185">Reference proteome</keyword>
<proteinExistence type="predicted"/>
<reference evidence="1 2" key="1">
    <citation type="submission" date="2019-02" db="EMBL/GenBank/DDBJ databases">
        <title>Deep-cultivation of Planctomycetes and their phenomic and genomic characterization uncovers novel biology.</title>
        <authorList>
            <person name="Wiegand S."/>
            <person name="Jogler M."/>
            <person name="Boedeker C."/>
            <person name="Pinto D."/>
            <person name="Vollmers J."/>
            <person name="Rivas-Marin E."/>
            <person name="Kohn T."/>
            <person name="Peeters S.H."/>
            <person name="Heuer A."/>
            <person name="Rast P."/>
            <person name="Oberbeckmann S."/>
            <person name="Bunk B."/>
            <person name="Jeske O."/>
            <person name="Meyerdierks A."/>
            <person name="Storesund J.E."/>
            <person name="Kallscheuer N."/>
            <person name="Luecker S."/>
            <person name="Lage O.M."/>
            <person name="Pohl T."/>
            <person name="Merkel B.J."/>
            <person name="Hornburger P."/>
            <person name="Mueller R.-W."/>
            <person name="Bruemmer F."/>
            <person name="Labrenz M."/>
            <person name="Spormann A.M."/>
            <person name="Op den Camp H."/>
            <person name="Overmann J."/>
            <person name="Amann R."/>
            <person name="Jetten M.S.M."/>
            <person name="Mascher T."/>
            <person name="Medema M.H."/>
            <person name="Devos D.P."/>
            <person name="Kaster A.-K."/>
            <person name="Ovreas L."/>
            <person name="Rohde M."/>
            <person name="Galperin M.Y."/>
            <person name="Jogler C."/>
        </authorList>
    </citation>
    <scope>NUCLEOTIDE SEQUENCE [LARGE SCALE GENOMIC DNA]</scope>
    <source>
        <strain evidence="1 2">FF011L</strain>
    </source>
</reference>
<dbReference type="AlphaFoldDB" id="A0A517MEB7"/>
<dbReference type="OrthoDB" id="9885707at2"/>
<sequence length="166" mass="18310">MYAVIALTAFLVSADYDAAIDKLAADPKTASHAHDTLSDAGTEAFPALLGRINDKTVIDNGLFHGATIHKPTIGRVSFEIIQYQIESAWPKGFRDHYALSEQNAAAWLKKHDGLSITQMRIRACADSIDSLSREIETGGITEFRLKNLSFLHDRLGKILDDAKQKQ</sequence>
<evidence type="ECO:0000313" key="1">
    <source>
        <dbReference type="EMBL" id="QDS93228.1"/>
    </source>
</evidence>
<dbReference type="Proteomes" id="UP000320672">
    <property type="component" value="Chromosome"/>
</dbReference>
<evidence type="ECO:0000313" key="2">
    <source>
        <dbReference type="Proteomes" id="UP000320672"/>
    </source>
</evidence>
<gene>
    <name evidence="1" type="ORF">FF011L_19890</name>
</gene>
<dbReference type="EMBL" id="CP036262">
    <property type="protein sequence ID" value="QDS93228.1"/>
    <property type="molecule type" value="Genomic_DNA"/>
</dbReference>
<dbReference type="RefSeq" id="WP_145351430.1">
    <property type="nucleotide sequence ID" value="NZ_CP036262.1"/>
</dbReference>
<name>A0A517MEB7_9BACT</name>
<protein>
    <submittedName>
        <fullName evidence="1">Uncharacterized protein</fullName>
    </submittedName>
</protein>
<accession>A0A517MEB7</accession>
<organism evidence="1 2">
    <name type="scientific">Roseimaritima multifibrata</name>
    <dbReference type="NCBI Taxonomy" id="1930274"/>
    <lineage>
        <taxon>Bacteria</taxon>
        <taxon>Pseudomonadati</taxon>
        <taxon>Planctomycetota</taxon>
        <taxon>Planctomycetia</taxon>
        <taxon>Pirellulales</taxon>
        <taxon>Pirellulaceae</taxon>
        <taxon>Roseimaritima</taxon>
    </lineage>
</organism>
<dbReference type="KEGG" id="rml:FF011L_19890"/>